<dbReference type="PANTHER" id="PTHR12832:SF18">
    <property type="entry name" value="IQ CALMODULIN-BINDING MOTIF DOMAIN PROTEIN (AFU_ORTHOLOGUE AFUA_1G08920)"/>
    <property type="match status" value="1"/>
</dbReference>
<dbReference type="PANTHER" id="PTHR12832">
    <property type="entry name" value="TESTIS-SPECIFIC PROTEIN PBS13 T-COMPLEX 11"/>
    <property type="match status" value="1"/>
</dbReference>
<sequence length="989" mass="113220">MQSTSGGVNSSGHNFVRTVKVDSDNHGLSSTLEGVSDTRIHIPPPRIAARFYRLTTDNQSSSPSSSYYNSVSYVQFNQSNNIHRETPNSFVAQHQRRISLIEKKKAKFAVRAAHADQVRLRAAFFKAAPRSTTNSEEKAIAAQHAREKFLADIVAACAEEVKKAKEVAESVKEKREAEGKKLRKNIEERLAEAKKRRENELRKCSSAKRRHTNSYCCKSRSRNVKSQDKISIDVAVSRIQKQWRKYQRLKAIKEFRAVGLTIGSVKQESFDHLARMVRQVDVILTTVRILRICGIKEIEVQSTSEMANVRIFLSAYLILGHPKQTLSTKDGAENFGEVMPFNKDDSKDTQVEDIVAKARDLITFFEKLIMQLSPMNNHMTSQVQQSNMLEKYAAFYNAFIAWKARDSDALINLMFLQFIELEKIWLSVKGSTEEVVAESYKKGIRDNQIMLMARMKRLAGEKRYKQLMSRAMREARASRSPRSDKQSTKNVQSCQKISIEPKEGSANSIENSSNVMASVLHPLTAPIQHEDTFISSINIIKFSQPIMQENRVITHEIAINKEFRISEDVISIRRTAMKSAFELMRNDVKAGNHDDWVLATAYNVRKKLQRLLTEGKSMHASIGEWLDHDLIANQLRHQSFSYDKFFHEISLLLPKLCAPFRDKEIRKIVEEDFRQNDVVSRIEALMYALDILQLDYANFLLQQNIPLILANAAKYENYQFVQQLVETNGSLQMTENAWKIAHDKVMVEAFRRDPDKKDIYLNKSISEKTYAQMLVDIFTIPGEEARIPETLLLDKSRIVRIRSEVLRIVTCGAILLQCKNVLKRDVRSLWRVEGARIYMVLENAKSQEQAVQGIQTALESSRSMPSATKDYIHELIDRTIKASDSVTPELGDPVLRLLMTRVRGYIFTRLGTRTEKEKSKNSFITSDSLVTLGIPEYSQKVCEITHQIGRVAIVDREAHGRWYEQIIRNFNTKLTKDNNKMDIDSSSTI</sequence>
<dbReference type="Pfam" id="PF05794">
    <property type="entry name" value="Tcp11"/>
    <property type="match status" value="1"/>
</dbReference>
<evidence type="ECO:0000256" key="3">
    <source>
        <dbReference type="SAM" id="MobiDB-lite"/>
    </source>
</evidence>
<reference evidence="4 5" key="1">
    <citation type="submission" date="2017-10" db="EMBL/GenBank/DDBJ databases">
        <title>Development of genomic resources for the powdery mildew, Erysiphe pulchra.</title>
        <authorList>
            <person name="Wadl P.A."/>
            <person name="Mack B.M."/>
            <person name="Moore G."/>
            <person name="Beltz S.B."/>
        </authorList>
    </citation>
    <scope>NUCLEOTIDE SEQUENCE [LARGE SCALE GENOMIC DNA]</scope>
    <source>
        <strain evidence="4">Cflorida</strain>
    </source>
</reference>
<evidence type="ECO:0000313" key="4">
    <source>
        <dbReference type="EMBL" id="POS88066.1"/>
    </source>
</evidence>
<dbReference type="AlphaFoldDB" id="A0A2S4Q1B1"/>
<dbReference type="STRING" id="225359.A0A2S4Q1B1"/>
<dbReference type="InterPro" id="IPR008862">
    <property type="entry name" value="Tcp11"/>
</dbReference>
<dbReference type="Proteomes" id="UP000237438">
    <property type="component" value="Unassembled WGS sequence"/>
</dbReference>
<comment type="similarity">
    <text evidence="1">Belongs to the TCP11 family.</text>
</comment>
<comment type="caution">
    <text evidence="4">The sequence shown here is derived from an EMBL/GenBank/DDBJ whole genome shotgun (WGS) entry which is preliminary data.</text>
</comment>
<proteinExistence type="inferred from homology"/>
<keyword evidence="2" id="KW-0175">Coiled coil</keyword>
<organism evidence="4 5">
    <name type="scientific">Erysiphe pulchra</name>
    <dbReference type="NCBI Taxonomy" id="225359"/>
    <lineage>
        <taxon>Eukaryota</taxon>
        <taxon>Fungi</taxon>
        <taxon>Dikarya</taxon>
        <taxon>Ascomycota</taxon>
        <taxon>Pezizomycotina</taxon>
        <taxon>Leotiomycetes</taxon>
        <taxon>Erysiphales</taxon>
        <taxon>Erysiphaceae</taxon>
        <taxon>Erysiphe</taxon>
    </lineage>
</organism>
<dbReference type="EMBL" id="PEDP01000035">
    <property type="protein sequence ID" value="POS88066.1"/>
    <property type="molecule type" value="Genomic_DNA"/>
</dbReference>
<dbReference type="GO" id="GO:0010737">
    <property type="term" value="P:protein kinase A signaling"/>
    <property type="evidence" value="ECO:0007669"/>
    <property type="project" value="TreeGrafter"/>
</dbReference>
<feature type="region of interest" description="Disordered" evidence="3">
    <location>
        <begin position="474"/>
        <end position="508"/>
    </location>
</feature>
<name>A0A2S4Q1B1_9PEZI</name>
<accession>A0A2S4Q1B1</accession>
<dbReference type="OrthoDB" id="276323at2759"/>
<keyword evidence="5" id="KW-1185">Reference proteome</keyword>
<protein>
    <submittedName>
        <fullName evidence="4">Uncharacterized protein</fullName>
    </submittedName>
</protein>
<feature type="coiled-coil region" evidence="2">
    <location>
        <begin position="154"/>
        <end position="210"/>
    </location>
</feature>
<evidence type="ECO:0000256" key="1">
    <source>
        <dbReference type="ARBA" id="ARBA00010954"/>
    </source>
</evidence>
<evidence type="ECO:0000256" key="2">
    <source>
        <dbReference type="SAM" id="Coils"/>
    </source>
</evidence>
<gene>
    <name evidence="4" type="ORF">EPUL_000563</name>
</gene>
<evidence type="ECO:0000313" key="5">
    <source>
        <dbReference type="Proteomes" id="UP000237438"/>
    </source>
</evidence>
<feature type="compositionally biased region" description="Basic and acidic residues" evidence="3">
    <location>
        <begin position="474"/>
        <end position="487"/>
    </location>
</feature>